<accession>A0A7W5ZUN3</accession>
<keyword evidence="3" id="KW-1185">Reference proteome</keyword>
<proteinExistence type="predicted"/>
<sequence>MGNLIFAIPAALLGKVAWTSIRTGTEWTKFRQWDAAATNIAIGAVLGSAAAGLAARAIPWRD</sequence>
<dbReference type="EMBL" id="JACICY010000002">
    <property type="protein sequence ID" value="MBB3859811.1"/>
    <property type="molecule type" value="Genomic_DNA"/>
</dbReference>
<organism evidence="2 3">
    <name type="scientific">Novosphingobium hassiacum</name>
    <dbReference type="NCBI Taxonomy" id="173676"/>
    <lineage>
        <taxon>Bacteria</taxon>
        <taxon>Pseudomonadati</taxon>
        <taxon>Pseudomonadota</taxon>
        <taxon>Alphaproteobacteria</taxon>
        <taxon>Sphingomonadales</taxon>
        <taxon>Sphingomonadaceae</taxon>
        <taxon>Novosphingobium</taxon>
    </lineage>
</organism>
<keyword evidence="1" id="KW-0812">Transmembrane</keyword>
<feature type="transmembrane region" description="Helical" evidence="1">
    <location>
        <begin position="35"/>
        <end position="58"/>
    </location>
</feature>
<gene>
    <name evidence="2" type="ORF">GGQ88_001072</name>
</gene>
<evidence type="ECO:0000313" key="3">
    <source>
        <dbReference type="Proteomes" id="UP000562395"/>
    </source>
</evidence>
<evidence type="ECO:0000256" key="1">
    <source>
        <dbReference type="SAM" id="Phobius"/>
    </source>
</evidence>
<keyword evidence="1" id="KW-1133">Transmembrane helix</keyword>
<comment type="caution">
    <text evidence="2">The sequence shown here is derived from an EMBL/GenBank/DDBJ whole genome shotgun (WGS) entry which is preliminary data.</text>
</comment>
<reference evidence="2 3" key="1">
    <citation type="submission" date="2020-08" db="EMBL/GenBank/DDBJ databases">
        <title>Genomic Encyclopedia of Type Strains, Phase IV (KMG-IV): sequencing the most valuable type-strain genomes for metagenomic binning, comparative biology and taxonomic classification.</title>
        <authorList>
            <person name="Goeker M."/>
        </authorList>
    </citation>
    <scope>NUCLEOTIDE SEQUENCE [LARGE SCALE GENOMIC DNA]</scope>
    <source>
        <strain evidence="2 3">DSM 14552</strain>
    </source>
</reference>
<name>A0A7W5ZUN3_9SPHN</name>
<dbReference type="AlphaFoldDB" id="A0A7W5ZUN3"/>
<protein>
    <submittedName>
        <fullName evidence="2">Uncharacterized protein</fullName>
    </submittedName>
</protein>
<evidence type="ECO:0000313" key="2">
    <source>
        <dbReference type="EMBL" id="MBB3859811.1"/>
    </source>
</evidence>
<dbReference type="Proteomes" id="UP000562395">
    <property type="component" value="Unassembled WGS sequence"/>
</dbReference>
<keyword evidence="1" id="KW-0472">Membrane</keyword>
<dbReference type="RefSeq" id="WP_183612091.1">
    <property type="nucleotide sequence ID" value="NZ_JACICY010000002.1"/>
</dbReference>